<protein>
    <submittedName>
        <fullName evidence="9">Biopolymer transporter ExbD</fullName>
    </submittedName>
</protein>
<proteinExistence type="inferred from homology"/>
<evidence type="ECO:0000256" key="2">
    <source>
        <dbReference type="ARBA" id="ARBA00005811"/>
    </source>
</evidence>
<dbReference type="EMBL" id="JAEHFX010000009">
    <property type="protein sequence ID" value="MBK0404412.1"/>
    <property type="molecule type" value="Genomic_DNA"/>
</dbReference>
<evidence type="ECO:0000256" key="6">
    <source>
        <dbReference type="ARBA" id="ARBA00023136"/>
    </source>
</evidence>
<evidence type="ECO:0000256" key="7">
    <source>
        <dbReference type="RuleBase" id="RU003879"/>
    </source>
</evidence>
<feature type="region of interest" description="Disordered" evidence="8">
    <location>
        <begin position="1"/>
        <end position="21"/>
    </location>
</feature>
<comment type="similarity">
    <text evidence="2 7">Belongs to the ExbD/TolR family.</text>
</comment>
<keyword evidence="10" id="KW-1185">Reference proteome</keyword>
<keyword evidence="4 7" id="KW-0812">Transmembrane</keyword>
<dbReference type="InterPro" id="IPR003400">
    <property type="entry name" value="ExbD"/>
</dbReference>
<evidence type="ECO:0000256" key="5">
    <source>
        <dbReference type="ARBA" id="ARBA00022989"/>
    </source>
</evidence>
<keyword evidence="7" id="KW-0653">Protein transport</keyword>
<dbReference type="PANTHER" id="PTHR30558">
    <property type="entry name" value="EXBD MEMBRANE COMPONENT OF PMF-DRIVEN MACROMOLECULE IMPORT SYSTEM"/>
    <property type="match status" value="1"/>
</dbReference>
<reference evidence="9 10" key="1">
    <citation type="submission" date="2020-12" db="EMBL/GenBank/DDBJ databases">
        <title>Bacterial novel species Adhaeribacter sp. BT258 isolated from soil.</title>
        <authorList>
            <person name="Jung H.-Y."/>
        </authorList>
    </citation>
    <scope>NUCLEOTIDE SEQUENCE [LARGE SCALE GENOMIC DNA]</scope>
    <source>
        <strain evidence="9 10">BT258</strain>
    </source>
</reference>
<dbReference type="Proteomes" id="UP000644147">
    <property type="component" value="Unassembled WGS sequence"/>
</dbReference>
<comment type="caution">
    <text evidence="9">The sequence shown here is derived from an EMBL/GenBank/DDBJ whole genome shotgun (WGS) entry which is preliminary data.</text>
</comment>
<evidence type="ECO:0000256" key="8">
    <source>
        <dbReference type="SAM" id="MobiDB-lite"/>
    </source>
</evidence>
<evidence type="ECO:0000256" key="4">
    <source>
        <dbReference type="ARBA" id="ARBA00022692"/>
    </source>
</evidence>
<keyword evidence="7" id="KW-0813">Transport</keyword>
<accession>A0ABS1C4T4</accession>
<evidence type="ECO:0000256" key="1">
    <source>
        <dbReference type="ARBA" id="ARBA00004162"/>
    </source>
</evidence>
<keyword evidence="3" id="KW-1003">Cell membrane</keyword>
<evidence type="ECO:0000313" key="10">
    <source>
        <dbReference type="Proteomes" id="UP000644147"/>
    </source>
</evidence>
<gene>
    <name evidence="9" type="ORF">I5M27_15545</name>
</gene>
<evidence type="ECO:0000313" key="9">
    <source>
        <dbReference type="EMBL" id="MBK0404412.1"/>
    </source>
</evidence>
<comment type="subcellular location">
    <subcellularLocation>
        <location evidence="1">Cell membrane</location>
        <topology evidence="1">Single-pass membrane protein</topology>
    </subcellularLocation>
    <subcellularLocation>
        <location evidence="7">Cell membrane</location>
        <topology evidence="7">Single-pass type II membrane protein</topology>
    </subcellularLocation>
</comment>
<keyword evidence="6" id="KW-0472">Membrane</keyword>
<dbReference type="RefSeq" id="WP_200507254.1">
    <property type="nucleotide sequence ID" value="NZ_JAEHFX010000009.1"/>
</dbReference>
<keyword evidence="5" id="KW-1133">Transmembrane helix</keyword>
<dbReference type="Pfam" id="PF02472">
    <property type="entry name" value="ExbD"/>
    <property type="match status" value="1"/>
</dbReference>
<evidence type="ECO:0000256" key="3">
    <source>
        <dbReference type="ARBA" id="ARBA00022475"/>
    </source>
</evidence>
<organism evidence="9 10">
    <name type="scientific">Adhaeribacter terrigena</name>
    <dbReference type="NCBI Taxonomy" id="2793070"/>
    <lineage>
        <taxon>Bacteria</taxon>
        <taxon>Pseudomonadati</taxon>
        <taxon>Bacteroidota</taxon>
        <taxon>Cytophagia</taxon>
        <taxon>Cytophagales</taxon>
        <taxon>Hymenobacteraceae</taxon>
        <taxon>Adhaeribacter</taxon>
    </lineage>
</organism>
<sequence length="179" mass="19931">MAEIQPKGDGGGKGGKKRAKKMSTKIDMTPMVDLAFLLLTFFMLTTTFNKPQTMEINMPVKAKDPVEQTELKASEALTVILGKNDKVYYYQGLNDGKSQPELKSTDFSDKGIRQVLLDLGRTIPKLTVLIKPVKTARYKNVVDILDEMNITNTRRYALVEMTDLDTKLLETVTGAPDGK</sequence>
<name>A0ABS1C4T4_9BACT</name>
<dbReference type="PANTHER" id="PTHR30558:SF3">
    <property type="entry name" value="BIOPOLYMER TRANSPORT PROTEIN EXBD-RELATED"/>
    <property type="match status" value="1"/>
</dbReference>